<reference evidence="1" key="1">
    <citation type="submission" date="2021-01" db="EMBL/GenBank/DDBJ databases">
        <authorList>
            <consortium name="Genoscope - CEA"/>
            <person name="William W."/>
        </authorList>
    </citation>
    <scope>NUCLEOTIDE SEQUENCE</scope>
</reference>
<organism evidence="1 2">
    <name type="scientific">Paramecium sonneborni</name>
    <dbReference type="NCBI Taxonomy" id="65129"/>
    <lineage>
        <taxon>Eukaryota</taxon>
        <taxon>Sar</taxon>
        <taxon>Alveolata</taxon>
        <taxon>Ciliophora</taxon>
        <taxon>Intramacronucleata</taxon>
        <taxon>Oligohymenophorea</taxon>
        <taxon>Peniculida</taxon>
        <taxon>Parameciidae</taxon>
        <taxon>Paramecium</taxon>
    </lineage>
</organism>
<accession>A0A8S1RW35</accession>
<keyword evidence="2" id="KW-1185">Reference proteome</keyword>
<protein>
    <submittedName>
        <fullName evidence="1">Uncharacterized protein</fullName>
    </submittedName>
</protein>
<evidence type="ECO:0000313" key="1">
    <source>
        <dbReference type="EMBL" id="CAD8131089.1"/>
    </source>
</evidence>
<dbReference type="EMBL" id="CAJJDN010000372">
    <property type="protein sequence ID" value="CAD8131089.1"/>
    <property type="molecule type" value="Genomic_DNA"/>
</dbReference>
<proteinExistence type="predicted"/>
<name>A0A8S1RW35_9CILI</name>
<evidence type="ECO:0000313" key="2">
    <source>
        <dbReference type="Proteomes" id="UP000692954"/>
    </source>
</evidence>
<dbReference type="Proteomes" id="UP000692954">
    <property type="component" value="Unassembled WGS sequence"/>
</dbReference>
<sequence length="317" mass="37217">MLDLQNHGNQQHFLNQEQMKNKQHFLQKIQKQENMTLSAKPTDQVKFEQNPLTLNYFVAYGTVVKENLGEQLIQSQESFEHFKDITLKVNGNVLDKNQCQFREDSYGNYNKYICEIPASLVANVKNIQIELQQSQISFLQITGVKQKDINQNLLQKLPQTHLITTLMHDVLKYHEFNQKLMQHIHNNIASQQQRFSAIKVLCKLFQSIPFVNISDIIKPAGFIQLLLMLKKYASLDSKEYYPYILSHLKQIAKFIHKIDSSHFNKLNQLQIFLMLTEEQLFSDRYYKLTQFVEDTPLISSVLGEQQNKRQILINQII</sequence>
<dbReference type="AlphaFoldDB" id="A0A8S1RW35"/>
<gene>
    <name evidence="1" type="ORF">PSON_ATCC_30995.1.T3720001</name>
</gene>
<comment type="caution">
    <text evidence="1">The sequence shown here is derived from an EMBL/GenBank/DDBJ whole genome shotgun (WGS) entry which is preliminary data.</text>
</comment>